<evidence type="ECO:0008006" key="4">
    <source>
        <dbReference type="Google" id="ProtNLM"/>
    </source>
</evidence>
<dbReference type="RefSeq" id="WP_358358035.1">
    <property type="nucleotide sequence ID" value="NZ_JBFAIL010000038.1"/>
</dbReference>
<comment type="caution">
    <text evidence="2">The sequence shown here is derived from an EMBL/GenBank/DDBJ whole genome shotgun (WGS) entry which is preliminary data.</text>
</comment>
<protein>
    <recommendedName>
        <fullName evidence="4">Secreted protein</fullName>
    </recommendedName>
</protein>
<organism evidence="2 3">
    <name type="scientific">Nonomuraea fuscirosea</name>
    <dbReference type="NCBI Taxonomy" id="1291556"/>
    <lineage>
        <taxon>Bacteria</taxon>
        <taxon>Bacillati</taxon>
        <taxon>Actinomycetota</taxon>
        <taxon>Actinomycetes</taxon>
        <taxon>Streptosporangiales</taxon>
        <taxon>Streptosporangiaceae</taxon>
        <taxon>Nonomuraea</taxon>
    </lineage>
</organism>
<reference evidence="2 3" key="1">
    <citation type="submission" date="2018-03" db="EMBL/GenBank/DDBJ databases">
        <title>Genomic Encyclopedia of Type Strains, Phase III (KMG-III): the genomes of soil and plant-associated and newly described type strains.</title>
        <authorList>
            <person name="Whitman W."/>
        </authorList>
    </citation>
    <scope>NUCLEOTIDE SEQUENCE [LARGE SCALE GENOMIC DNA]</scope>
    <source>
        <strain evidence="2 3">CGMCC 4.7104</strain>
    </source>
</reference>
<evidence type="ECO:0000313" key="2">
    <source>
        <dbReference type="EMBL" id="PRX64954.1"/>
    </source>
</evidence>
<gene>
    <name evidence="2" type="ORF">B0I32_108319</name>
</gene>
<name>A0A2T0MZW7_9ACTN</name>
<dbReference type="AlphaFoldDB" id="A0A2T0MZW7"/>
<keyword evidence="1" id="KW-0732">Signal</keyword>
<dbReference type="Proteomes" id="UP000238312">
    <property type="component" value="Unassembled WGS sequence"/>
</dbReference>
<accession>A0A2T0MZW7</accession>
<dbReference type="EMBL" id="PVNG01000008">
    <property type="protein sequence ID" value="PRX64954.1"/>
    <property type="molecule type" value="Genomic_DNA"/>
</dbReference>
<keyword evidence="3" id="KW-1185">Reference proteome</keyword>
<evidence type="ECO:0000256" key="1">
    <source>
        <dbReference type="SAM" id="SignalP"/>
    </source>
</evidence>
<sequence length="180" mass="18431">MHFRTRAMRLAALVAMNCALIAAFTTSPADADRTPSTHFTTENQNTPWKGYNRSYTVTLVRTAAAVPTSGQALPAIITCGGGISNPTVVGAQVVATASAQCDALVDTIDLAMTFVVNGTGLPWQITTGSNVSQVGNSRSVACPGGSATYQSLGAAQFTKAGYANSPLVMSGGSATYTLSC</sequence>
<proteinExistence type="predicted"/>
<evidence type="ECO:0000313" key="3">
    <source>
        <dbReference type="Proteomes" id="UP000238312"/>
    </source>
</evidence>
<feature type="chain" id="PRO_5015665351" description="Secreted protein" evidence="1">
    <location>
        <begin position="32"/>
        <end position="180"/>
    </location>
</feature>
<feature type="signal peptide" evidence="1">
    <location>
        <begin position="1"/>
        <end position="31"/>
    </location>
</feature>